<evidence type="ECO:0000313" key="2">
    <source>
        <dbReference type="EMBL" id="AXA35410.1"/>
    </source>
</evidence>
<dbReference type="Pfam" id="PF23019">
    <property type="entry name" value="DUF7033"/>
    <property type="match status" value="1"/>
</dbReference>
<protein>
    <recommendedName>
        <fullName evidence="1">DUF7033 domain-containing protein</fullName>
    </recommendedName>
</protein>
<dbReference type="Gene3D" id="3.20.20.370">
    <property type="entry name" value="Glycoside hydrolase/deacetylase"/>
    <property type="match status" value="1"/>
</dbReference>
<proteinExistence type="predicted"/>
<evidence type="ECO:0000313" key="3">
    <source>
        <dbReference type="Proteomes" id="UP000262583"/>
    </source>
</evidence>
<gene>
    <name evidence="2" type="ORF">BRCON_0633</name>
</gene>
<dbReference type="GO" id="GO:0005975">
    <property type="term" value="P:carbohydrate metabolic process"/>
    <property type="evidence" value="ECO:0007669"/>
    <property type="project" value="InterPro"/>
</dbReference>
<organism evidence="2 3">
    <name type="scientific">Sumerlaea chitinivorans</name>
    <dbReference type="NCBI Taxonomy" id="2250252"/>
    <lineage>
        <taxon>Bacteria</taxon>
        <taxon>Candidatus Sumerlaeota</taxon>
        <taxon>Candidatus Sumerlaeia</taxon>
        <taxon>Candidatus Sumerlaeales</taxon>
        <taxon>Candidatus Sumerlaeaceae</taxon>
        <taxon>Candidatus Sumerlaea</taxon>
    </lineage>
</organism>
<sequence>MSVSEAIQILFVRAADEFAPCADYVMRTFARWIGWPLQIADFSERTQALRAGDPPVVEVLYATEEDISQAKAPTPAQPRPKLTVWVERSRFFGPNFLVLPDLPEAPAALLEAANRDGFRKYVERGEAGTLKLSLDLVAAAFWFLSRYEEYVVSTPDAHGRFLCAHSILGPEFYEEPLVNRWFERIEEMILGGIGRAPAGPETEQVPTFVLTHDVDVLRKYRGLSGLRRTVGAMMRGNAREATSEIRMASLVLAGLRRDPYDSFDDLFALKERLGAPSTFYLMGGGSAPLDCDYRLEDQPIRELFMRISANGDELGLHPSYETFRSPELIAQEARALAEASGQELVGARQHYLRIALPETWYALAQAGLRYDASLGFADRAGFRCGWSGCFRPFDLEKRQEVPMVELPLVVMDMTLAVYENIPSQLALERLAKLLAASATRGGAFVLLWHNTLNDKRMFPGYWDTFEYFVFASAGSVRFETAARLCEAYELRLVNVG</sequence>
<dbReference type="CDD" id="cd10931">
    <property type="entry name" value="CE4_u7"/>
    <property type="match status" value="1"/>
</dbReference>
<dbReference type="InterPro" id="IPR054297">
    <property type="entry name" value="DUF7033"/>
</dbReference>
<evidence type="ECO:0000259" key="1">
    <source>
        <dbReference type="Pfam" id="PF23019"/>
    </source>
</evidence>
<dbReference type="AlphaFoldDB" id="A0A2Z4Y2U1"/>
<dbReference type="InterPro" id="IPR011330">
    <property type="entry name" value="Glyco_hydro/deAcase_b/a-brl"/>
</dbReference>
<dbReference type="EMBL" id="CP030759">
    <property type="protein sequence ID" value="AXA35410.1"/>
    <property type="molecule type" value="Genomic_DNA"/>
</dbReference>
<accession>A0A2Z4Y2U1</accession>
<dbReference type="SUPFAM" id="SSF88713">
    <property type="entry name" value="Glycoside hydrolase/deacetylase"/>
    <property type="match status" value="1"/>
</dbReference>
<reference evidence="2 3" key="1">
    <citation type="submission" date="2018-05" db="EMBL/GenBank/DDBJ databases">
        <title>A metagenomic window into the 2 km-deep terrestrial subsurface aquifer revealed taxonomically and functionally diverse microbial community comprising novel uncultured bacterial lineages.</title>
        <authorList>
            <person name="Kadnikov V.V."/>
            <person name="Mardanov A.V."/>
            <person name="Beletsky A.V."/>
            <person name="Banks D."/>
            <person name="Pimenov N.V."/>
            <person name="Frank Y.A."/>
            <person name="Karnachuk O.V."/>
            <person name="Ravin N.V."/>
        </authorList>
    </citation>
    <scope>NUCLEOTIDE SEQUENCE [LARGE SCALE GENOMIC DNA]</scope>
    <source>
        <strain evidence="2">BY</strain>
    </source>
</reference>
<dbReference type="KEGG" id="schv:BRCON_0633"/>
<name>A0A2Z4Y2U1_SUMC1</name>
<dbReference type="Proteomes" id="UP000262583">
    <property type="component" value="Chromosome"/>
</dbReference>
<feature type="domain" description="DUF7033" evidence="1">
    <location>
        <begin position="133"/>
        <end position="221"/>
    </location>
</feature>